<sequence length="310" mass="35608">MAVSGFNSNVFRQYPIHDVRALSLKERKELGKGPMVVMFREDKPVAFDVPKHALMAMSKYAMQYFAENPNECDFHLPATFSEIGIKEVGNYIRFLCHATTPHQLQYFEDVLKSIQVYHVARALGLYFGYVHNIYFRLDRRIRDPRTQLDNEQLMIICKCASTDRLLKLVAGIYTEFRFANKMAHPEEFDKLVAAHPRFRKAIEQYLQSKALKANRPKVDLLEASPPEVALPVVNRPELHANLQAFQEAHGEHDRGPTNVSQSRRPTHQATDNGIAIKGTKGTRATKGKERQGSTTFERKSRDLSIPWRRL</sequence>
<dbReference type="EMBL" id="JAADJZ010000004">
    <property type="protein sequence ID" value="KAF2875728.1"/>
    <property type="molecule type" value="Genomic_DNA"/>
</dbReference>
<organism evidence="2 3">
    <name type="scientific">Massariosphaeria phaeospora</name>
    <dbReference type="NCBI Taxonomy" id="100035"/>
    <lineage>
        <taxon>Eukaryota</taxon>
        <taxon>Fungi</taxon>
        <taxon>Dikarya</taxon>
        <taxon>Ascomycota</taxon>
        <taxon>Pezizomycotina</taxon>
        <taxon>Dothideomycetes</taxon>
        <taxon>Pleosporomycetidae</taxon>
        <taxon>Pleosporales</taxon>
        <taxon>Pleosporales incertae sedis</taxon>
        <taxon>Massariosphaeria</taxon>
    </lineage>
</organism>
<evidence type="ECO:0000313" key="3">
    <source>
        <dbReference type="Proteomes" id="UP000481861"/>
    </source>
</evidence>
<protein>
    <recommendedName>
        <fullName evidence="4">BTB domain-containing protein</fullName>
    </recommendedName>
</protein>
<evidence type="ECO:0008006" key="4">
    <source>
        <dbReference type="Google" id="ProtNLM"/>
    </source>
</evidence>
<feature type="compositionally biased region" description="Basic and acidic residues" evidence="1">
    <location>
        <begin position="286"/>
        <end position="302"/>
    </location>
</feature>
<feature type="compositionally biased region" description="Polar residues" evidence="1">
    <location>
        <begin position="257"/>
        <end position="271"/>
    </location>
</feature>
<reference evidence="2 3" key="1">
    <citation type="submission" date="2020-01" db="EMBL/GenBank/DDBJ databases">
        <authorList>
            <consortium name="DOE Joint Genome Institute"/>
            <person name="Haridas S."/>
            <person name="Albert R."/>
            <person name="Binder M."/>
            <person name="Bloem J."/>
            <person name="Labutti K."/>
            <person name="Salamov A."/>
            <person name="Andreopoulos B."/>
            <person name="Baker S.E."/>
            <person name="Barry K."/>
            <person name="Bills G."/>
            <person name="Bluhm B.H."/>
            <person name="Cannon C."/>
            <person name="Castanera R."/>
            <person name="Culley D.E."/>
            <person name="Daum C."/>
            <person name="Ezra D."/>
            <person name="Gonzalez J.B."/>
            <person name="Henrissat B."/>
            <person name="Kuo A."/>
            <person name="Liang C."/>
            <person name="Lipzen A."/>
            <person name="Lutzoni F."/>
            <person name="Magnuson J."/>
            <person name="Mondo S."/>
            <person name="Nolan M."/>
            <person name="Ohm R."/>
            <person name="Pangilinan J."/>
            <person name="Park H.-J.H."/>
            <person name="Ramirez L."/>
            <person name="Alfaro M."/>
            <person name="Sun H."/>
            <person name="Tritt A."/>
            <person name="Yoshinaga Y."/>
            <person name="Zwiers L.-H.L."/>
            <person name="Turgeon B.G."/>
            <person name="Goodwin S.B."/>
            <person name="Spatafora J.W."/>
            <person name="Crous P.W."/>
            <person name="Grigoriev I.V."/>
        </authorList>
    </citation>
    <scope>NUCLEOTIDE SEQUENCE [LARGE SCALE GENOMIC DNA]</scope>
    <source>
        <strain evidence="2 3">CBS 611.86</strain>
    </source>
</reference>
<gene>
    <name evidence="2" type="ORF">BDV95DRAFT_591172</name>
</gene>
<feature type="region of interest" description="Disordered" evidence="1">
    <location>
        <begin position="248"/>
        <end position="310"/>
    </location>
</feature>
<name>A0A7C8IC03_9PLEO</name>
<dbReference type="Proteomes" id="UP000481861">
    <property type="component" value="Unassembled WGS sequence"/>
</dbReference>
<proteinExistence type="predicted"/>
<evidence type="ECO:0000313" key="2">
    <source>
        <dbReference type="EMBL" id="KAF2875728.1"/>
    </source>
</evidence>
<comment type="caution">
    <text evidence="2">The sequence shown here is derived from an EMBL/GenBank/DDBJ whole genome shotgun (WGS) entry which is preliminary data.</text>
</comment>
<dbReference type="OrthoDB" id="10632594at2759"/>
<evidence type="ECO:0000256" key="1">
    <source>
        <dbReference type="SAM" id="MobiDB-lite"/>
    </source>
</evidence>
<dbReference type="AlphaFoldDB" id="A0A7C8IC03"/>
<accession>A0A7C8IC03</accession>
<keyword evidence="3" id="KW-1185">Reference proteome</keyword>